<dbReference type="AlphaFoldDB" id="A6G3W9"/>
<dbReference type="OrthoDB" id="5519309at2"/>
<comment type="caution">
    <text evidence="2">The sequence shown here is derived from an EMBL/GenBank/DDBJ whole genome shotgun (WGS) entry which is preliminary data.</text>
</comment>
<dbReference type="EMBL" id="ABCS01000019">
    <property type="protein sequence ID" value="EDM79506.1"/>
    <property type="molecule type" value="Genomic_DNA"/>
</dbReference>
<evidence type="ECO:0000256" key="1">
    <source>
        <dbReference type="SAM" id="MobiDB-lite"/>
    </source>
</evidence>
<evidence type="ECO:0000313" key="3">
    <source>
        <dbReference type="Proteomes" id="UP000005801"/>
    </source>
</evidence>
<dbReference type="eggNOG" id="COG3209">
    <property type="taxonomic scope" value="Bacteria"/>
</dbReference>
<sequence>MLAVLAAGACVDGARELPSAAIVDQPAESEEPPLPELDPEPEPAPVTSCSVRETLQIGEGEEAGEISVLDDGSVLFSAGMAIDADGSPRAYHPRSSVGLDYLANAGRPGHWWALVVDPDGAPVVQGEGDPAPGYYVSMTALEDRGKAETDPRRYVDAERIPYVVLPAKARTEIGIWLGDLALVVDPESGEQAFALFADIGPNGHLGEGSIALAKALGIPSNPRRGGTDRKLTWLVWPGTGDHHPHDDAWIKEQGRAAFEAWGGQARLERCQLGSSSNPPDSPSTN</sequence>
<reference evidence="2 3" key="1">
    <citation type="submission" date="2007-06" db="EMBL/GenBank/DDBJ databases">
        <authorList>
            <person name="Shimkets L."/>
            <person name="Ferriera S."/>
            <person name="Johnson J."/>
            <person name="Kravitz S."/>
            <person name="Beeson K."/>
            <person name="Sutton G."/>
            <person name="Rogers Y.-H."/>
            <person name="Friedman R."/>
            <person name="Frazier M."/>
            <person name="Venter J.C."/>
        </authorList>
    </citation>
    <scope>NUCLEOTIDE SEQUENCE [LARGE SCALE GENOMIC DNA]</scope>
    <source>
        <strain evidence="2 3">SIR-1</strain>
    </source>
</reference>
<protein>
    <submittedName>
        <fullName evidence="2">Uncharacterized protein</fullName>
    </submittedName>
</protein>
<accession>A6G3W9</accession>
<proteinExistence type="predicted"/>
<dbReference type="Proteomes" id="UP000005801">
    <property type="component" value="Unassembled WGS sequence"/>
</dbReference>
<keyword evidence="3" id="KW-1185">Reference proteome</keyword>
<feature type="compositionally biased region" description="Acidic residues" evidence="1">
    <location>
        <begin position="27"/>
        <end position="41"/>
    </location>
</feature>
<dbReference type="STRING" id="391625.PPSIR1_35307"/>
<feature type="region of interest" description="Disordered" evidence="1">
    <location>
        <begin position="22"/>
        <end position="49"/>
    </location>
</feature>
<gene>
    <name evidence="2" type="ORF">PPSIR1_35307</name>
</gene>
<name>A6G3W9_9BACT</name>
<dbReference type="RefSeq" id="WP_006971418.1">
    <property type="nucleotide sequence ID" value="NZ_ABCS01000019.1"/>
</dbReference>
<organism evidence="2 3">
    <name type="scientific">Plesiocystis pacifica SIR-1</name>
    <dbReference type="NCBI Taxonomy" id="391625"/>
    <lineage>
        <taxon>Bacteria</taxon>
        <taxon>Pseudomonadati</taxon>
        <taxon>Myxococcota</taxon>
        <taxon>Polyangia</taxon>
        <taxon>Nannocystales</taxon>
        <taxon>Nannocystaceae</taxon>
        <taxon>Plesiocystis</taxon>
    </lineage>
</organism>
<evidence type="ECO:0000313" key="2">
    <source>
        <dbReference type="EMBL" id="EDM79506.1"/>
    </source>
</evidence>